<organism evidence="1 2">
    <name type="scientific">Stenomitos frigidus ULC18</name>
    <dbReference type="NCBI Taxonomy" id="2107698"/>
    <lineage>
        <taxon>Bacteria</taxon>
        <taxon>Bacillati</taxon>
        <taxon>Cyanobacteriota</taxon>
        <taxon>Cyanophyceae</taxon>
        <taxon>Leptolyngbyales</taxon>
        <taxon>Leptolyngbyaceae</taxon>
        <taxon>Stenomitos</taxon>
    </lineage>
</organism>
<comment type="caution">
    <text evidence="1">The sequence shown here is derived from an EMBL/GenBank/DDBJ whole genome shotgun (WGS) entry which is preliminary data.</text>
</comment>
<dbReference type="AlphaFoldDB" id="A0A2T1DZY6"/>
<gene>
    <name evidence="1" type="ORF">C7B82_20840</name>
</gene>
<dbReference type="Proteomes" id="UP000239576">
    <property type="component" value="Unassembled WGS sequence"/>
</dbReference>
<dbReference type="EMBL" id="PVWK01000116">
    <property type="protein sequence ID" value="PSB26065.1"/>
    <property type="molecule type" value="Genomic_DNA"/>
</dbReference>
<dbReference type="OrthoDB" id="573816at2"/>
<reference evidence="1 2" key="2">
    <citation type="submission" date="2018-03" db="EMBL/GenBank/DDBJ databases">
        <title>The ancient ancestry and fast evolution of plastids.</title>
        <authorList>
            <person name="Moore K.R."/>
            <person name="Magnabosco C."/>
            <person name="Momper L."/>
            <person name="Gold D.A."/>
            <person name="Bosak T."/>
            <person name="Fournier G.P."/>
        </authorList>
    </citation>
    <scope>NUCLEOTIDE SEQUENCE [LARGE SCALE GENOMIC DNA]</scope>
    <source>
        <strain evidence="1 2">ULC18</strain>
    </source>
</reference>
<name>A0A2T1DZY6_9CYAN</name>
<keyword evidence="2" id="KW-1185">Reference proteome</keyword>
<evidence type="ECO:0000313" key="1">
    <source>
        <dbReference type="EMBL" id="PSB26065.1"/>
    </source>
</evidence>
<evidence type="ECO:0000313" key="2">
    <source>
        <dbReference type="Proteomes" id="UP000239576"/>
    </source>
</evidence>
<reference evidence="2" key="1">
    <citation type="submission" date="2018-02" db="EMBL/GenBank/DDBJ databases">
        <authorList>
            <person name="Moore K."/>
            <person name="Momper L."/>
        </authorList>
    </citation>
    <scope>NUCLEOTIDE SEQUENCE [LARGE SCALE GENOMIC DNA]</scope>
    <source>
        <strain evidence="2">ULC18</strain>
    </source>
</reference>
<dbReference type="RefSeq" id="WP_106258276.1">
    <property type="nucleotide sequence ID" value="NZ_CAWNSW010000130.1"/>
</dbReference>
<accession>A0A2T1DZY6</accession>
<proteinExistence type="predicted"/>
<sequence length="166" mass="18025">MVFSTSDPSQPQSAVTVLRSIYGAPSQAGFGSAVFDDAIEPGTDLEPIALRYYQHFVGKLWEQYGESAWMSAWQQVYVRPDGLQPDIVAELRAIGDRAAAQFVPILLLVETDDATKAQQALAEVYDDPQTTDLRVYTVGDGAAMSGLLLLGRQTTGETIILISLLD</sequence>
<protein>
    <submittedName>
        <fullName evidence="1">Uncharacterized protein</fullName>
    </submittedName>
</protein>